<dbReference type="SUPFAM" id="SSF53474">
    <property type="entry name" value="alpha/beta-Hydrolases"/>
    <property type="match status" value="1"/>
</dbReference>
<keyword evidence="3" id="KW-1185">Reference proteome</keyword>
<dbReference type="Proteomes" id="UP000297716">
    <property type="component" value="Unassembled WGS sequence"/>
</dbReference>
<protein>
    <recommendedName>
        <fullName evidence="4">DUF676 domain-containing protein</fullName>
    </recommendedName>
</protein>
<dbReference type="Gene3D" id="3.40.50.1820">
    <property type="entry name" value="alpha/beta hydrolase"/>
    <property type="match status" value="1"/>
</dbReference>
<dbReference type="PANTHER" id="PTHR47842">
    <property type="entry name" value="EXPRESSED PROTEIN"/>
    <property type="match status" value="1"/>
</dbReference>
<proteinExistence type="predicted"/>
<dbReference type="InterPro" id="IPR029058">
    <property type="entry name" value="AB_hydrolase_fold"/>
</dbReference>
<feature type="compositionally biased region" description="Basic and acidic residues" evidence="1">
    <location>
        <begin position="543"/>
        <end position="557"/>
    </location>
</feature>
<dbReference type="OrthoDB" id="442243at2759"/>
<evidence type="ECO:0008006" key="4">
    <source>
        <dbReference type="Google" id="ProtNLM"/>
    </source>
</evidence>
<dbReference type="STRING" id="37992.A0A4Z0YXE1"/>
<evidence type="ECO:0000313" key="3">
    <source>
        <dbReference type="Proteomes" id="UP000297716"/>
    </source>
</evidence>
<accession>A0A4Z0YXE1</accession>
<evidence type="ECO:0000313" key="2">
    <source>
        <dbReference type="EMBL" id="TGJ88607.1"/>
    </source>
</evidence>
<dbReference type="AlphaFoldDB" id="A0A4Z0YXE1"/>
<comment type="caution">
    <text evidence="2">The sequence shown here is derived from an EMBL/GenBank/DDBJ whole genome shotgun (WGS) entry which is preliminary data.</text>
</comment>
<dbReference type="EMBL" id="SKBN01000002">
    <property type="protein sequence ID" value="TGJ88607.1"/>
    <property type="molecule type" value="Genomic_DNA"/>
</dbReference>
<gene>
    <name evidence="2" type="ORF">E0Z10_g150</name>
</gene>
<dbReference type="PANTHER" id="PTHR47842:SF2">
    <property type="entry name" value="DUF676 DOMAIN-CONTAINING PROTEIN"/>
    <property type="match status" value="1"/>
</dbReference>
<feature type="compositionally biased region" description="Polar residues" evidence="1">
    <location>
        <begin position="578"/>
        <end position="591"/>
    </location>
</feature>
<evidence type="ECO:0000256" key="1">
    <source>
        <dbReference type="SAM" id="MobiDB-lite"/>
    </source>
</evidence>
<organism evidence="2 3">
    <name type="scientific">Xylaria hypoxylon</name>
    <dbReference type="NCBI Taxonomy" id="37992"/>
    <lineage>
        <taxon>Eukaryota</taxon>
        <taxon>Fungi</taxon>
        <taxon>Dikarya</taxon>
        <taxon>Ascomycota</taxon>
        <taxon>Pezizomycotina</taxon>
        <taxon>Sordariomycetes</taxon>
        <taxon>Xylariomycetidae</taxon>
        <taxon>Xylariales</taxon>
        <taxon>Xylariaceae</taxon>
        <taxon>Xylaria</taxon>
    </lineage>
</organism>
<feature type="compositionally biased region" description="Low complexity" evidence="1">
    <location>
        <begin position="518"/>
        <end position="533"/>
    </location>
</feature>
<feature type="region of interest" description="Disordered" evidence="1">
    <location>
        <begin position="511"/>
        <end position="606"/>
    </location>
</feature>
<name>A0A4Z0YXE1_9PEZI</name>
<sequence>MTRTLLLCFLHGFKGNDDTFRSFPEDLKTQVAKQLPEDNVEAVVYPKYDTKGELGQCTAGFLSWLKERVMDVRKARCEKPWPPSDREVGVILVAHSMGGFVASDTLFLILNERLAGDQEPSDLPIFPLIQGILTFDTPFNGLARSMFVYGAFSNYQKVSSVFNVMTALSAAPAAFGKTAFRRTAASHPSRGSSNPAWQGWQLVAVQTGTVGAIAAGGVAAYMHRQQIVNGMRSMRNLNKESMKEGYQQGVDTISQGLAYINRGNVGRSFEYMSDHFTFVGALMKQQELARRLERMALLKGIGIHDYYTSLGENGMWSGGYFVPERTFCAIPATDHQACHLFSRKIIKNVDDEVQAHMSMFIRDKNGEYEQMTQEASNLVIRWFNDDSDIVDDHKFAEPSPEPVEQPVITTPDGQEVPKVDETIGSPDLTTEKLAGIEDDSIEAPDESPLDITAAAAAIPLPDDDEDVPPVADTREVQNSNYMRYLMGIAQQAGTGVKSYVPTAMPEMPSGPSFKSFVPRSMPQMPQMPSIPRPNVNIFSRKKKGDDNGTDESTKGEGETANVDSAATGATEFPEPKDNTQTSTDADTSIQPHQEVEGQQPPSLAVS</sequence>
<reference evidence="2 3" key="1">
    <citation type="submission" date="2019-03" db="EMBL/GenBank/DDBJ databases">
        <title>Draft genome sequence of Xylaria hypoxylon DSM 108379, a ubiquitous saprotrophic-parasitic fungi on hardwood.</title>
        <authorList>
            <person name="Buettner E."/>
            <person name="Leonhardt S."/>
            <person name="Gebauer A.M."/>
            <person name="Liers C."/>
            <person name="Hofrichter M."/>
            <person name="Kellner H."/>
        </authorList>
    </citation>
    <scope>NUCLEOTIDE SEQUENCE [LARGE SCALE GENOMIC DNA]</scope>
    <source>
        <strain evidence="2 3">DSM 108379</strain>
    </source>
</reference>